<proteinExistence type="predicted"/>
<evidence type="ECO:0000313" key="5">
    <source>
        <dbReference type="Proteomes" id="UP001153714"/>
    </source>
</evidence>
<dbReference type="Pfam" id="PF00089">
    <property type="entry name" value="Trypsin"/>
    <property type="match status" value="1"/>
</dbReference>
<dbReference type="GO" id="GO:0006508">
    <property type="term" value="P:proteolysis"/>
    <property type="evidence" value="ECO:0007669"/>
    <property type="project" value="InterPro"/>
</dbReference>
<dbReference type="OrthoDB" id="7726766at2759"/>
<dbReference type="InterPro" id="IPR001254">
    <property type="entry name" value="Trypsin_dom"/>
</dbReference>
<protein>
    <recommendedName>
        <fullName evidence="3">Peptidase S1 domain-containing protein</fullName>
    </recommendedName>
</protein>
<evidence type="ECO:0000256" key="1">
    <source>
        <dbReference type="SAM" id="MobiDB-lite"/>
    </source>
</evidence>
<dbReference type="InterPro" id="IPR051333">
    <property type="entry name" value="CLIP_Serine_Protease"/>
</dbReference>
<dbReference type="SUPFAM" id="SSF50494">
    <property type="entry name" value="Trypsin-like serine proteases"/>
    <property type="match status" value="1"/>
</dbReference>
<dbReference type="Gene3D" id="2.40.10.10">
    <property type="entry name" value="Trypsin-like serine proteases"/>
    <property type="match status" value="2"/>
</dbReference>
<accession>A0A9N9QTT5</accession>
<dbReference type="SMART" id="SM00020">
    <property type="entry name" value="Tryp_SPc"/>
    <property type="match status" value="1"/>
</dbReference>
<dbReference type="AlphaFoldDB" id="A0A9N9QTT5"/>
<feature type="region of interest" description="Disordered" evidence="1">
    <location>
        <begin position="34"/>
        <end position="63"/>
    </location>
</feature>
<feature type="chain" id="PRO_5040243784" description="Peptidase S1 domain-containing protein" evidence="2">
    <location>
        <begin position="27"/>
        <end position="347"/>
    </location>
</feature>
<evidence type="ECO:0000259" key="3">
    <source>
        <dbReference type="PROSITE" id="PS50240"/>
    </source>
</evidence>
<dbReference type="InterPro" id="IPR043504">
    <property type="entry name" value="Peptidase_S1_PA_chymotrypsin"/>
</dbReference>
<keyword evidence="5" id="KW-1185">Reference proteome</keyword>
<keyword evidence="2" id="KW-0732">Signal</keyword>
<evidence type="ECO:0000256" key="2">
    <source>
        <dbReference type="SAM" id="SignalP"/>
    </source>
</evidence>
<dbReference type="PANTHER" id="PTHR24260:SF136">
    <property type="entry name" value="GH08193P-RELATED"/>
    <property type="match status" value="1"/>
</dbReference>
<reference evidence="4" key="1">
    <citation type="submission" date="2021-12" db="EMBL/GenBank/DDBJ databases">
        <authorList>
            <person name="King R."/>
        </authorList>
    </citation>
    <scope>NUCLEOTIDE SEQUENCE</scope>
</reference>
<sequence>MNGKNGILRFLLLMILIYLHIDVITCDNVKKSVENDNREDNGDNDDSNVDSLDIPSDNETNNITCTRRQNSQMHEITAAKHKQFPFMAAIMSKQNEYLCSGSVVSNGLILTTATCTLLPTGYVLLNTTKGKNDETSVVLQVRKSEKYPTYTGSENDKNVGLLYTDKHNNSIASKIKLTNMSSVSSIVDFEGIGFGLNADVGQVKELQYVGMEHRSHYEPAEAMHAYFDCVETKVSTCYRDTGGPVIVNNELVGIVTKGQDDCTKEISSTYAINKKMADILPTFAFKAWLDEKIRKNEEQEQVSLATYPIKPDLRENIYKLTKSSEPLCHPPSLSVVIIMFVNLLLLL</sequence>
<dbReference type="EMBL" id="OU893341">
    <property type="protein sequence ID" value="CAG9783159.1"/>
    <property type="molecule type" value="Genomic_DNA"/>
</dbReference>
<dbReference type="GO" id="GO:0004252">
    <property type="term" value="F:serine-type endopeptidase activity"/>
    <property type="evidence" value="ECO:0007669"/>
    <property type="project" value="InterPro"/>
</dbReference>
<evidence type="ECO:0000313" key="4">
    <source>
        <dbReference type="EMBL" id="CAG9783159.1"/>
    </source>
</evidence>
<gene>
    <name evidence="4" type="ORF">DIATSA_LOCUS1352</name>
</gene>
<dbReference type="InterPro" id="IPR009003">
    <property type="entry name" value="Peptidase_S1_PA"/>
</dbReference>
<feature type="signal peptide" evidence="2">
    <location>
        <begin position="1"/>
        <end position="26"/>
    </location>
</feature>
<reference evidence="4" key="2">
    <citation type="submission" date="2022-10" db="EMBL/GenBank/DDBJ databases">
        <authorList>
            <consortium name="ENA_rothamsted_submissions"/>
            <consortium name="culmorum"/>
            <person name="King R."/>
        </authorList>
    </citation>
    <scope>NUCLEOTIDE SEQUENCE</scope>
</reference>
<organism evidence="4 5">
    <name type="scientific">Diatraea saccharalis</name>
    <name type="common">sugarcane borer</name>
    <dbReference type="NCBI Taxonomy" id="40085"/>
    <lineage>
        <taxon>Eukaryota</taxon>
        <taxon>Metazoa</taxon>
        <taxon>Ecdysozoa</taxon>
        <taxon>Arthropoda</taxon>
        <taxon>Hexapoda</taxon>
        <taxon>Insecta</taxon>
        <taxon>Pterygota</taxon>
        <taxon>Neoptera</taxon>
        <taxon>Endopterygota</taxon>
        <taxon>Lepidoptera</taxon>
        <taxon>Glossata</taxon>
        <taxon>Ditrysia</taxon>
        <taxon>Pyraloidea</taxon>
        <taxon>Crambidae</taxon>
        <taxon>Crambinae</taxon>
        <taxon>Diatraea</taxon>
    </lineage>
</organism>
<dbReference type="PROSITE" id="PS50240">
    <property type="entry name" value="TRYPSIN_DOM"/>
    <property type="match status" value="1"/>
</dbReference>
<dbReference type="Proteomes" id="UP001153714">
    <property type="component" value="Chromosome 10"/>
</dbReference>
<name>A0A9N9QTT5_9NEOP</name>
<dbReference type="PANTHER" id="PTHR24260">
    <property type="match status" value="1"/>
</dbReference>
<feature type="domain" description="Peptidase S1" evidence="3">
    <location>
        <begin position="76"/>
        <end position="294"/>
    </location>
</feature>